<dbReference type="InterPro" id="IPR046780">
    <property type="entry name" value="aBig_2"/>
</dbReference>
<dbReference type="Pfam" id="PF13385">
    <property type="entry name" value="Laminin_G_3"/>
    <property type="match status" value="1"/>
</dbReference>
<evidence type="ECO:0000256" key="3">
    <source>
        <dbReference type="ARBA" id="ARBA00022801"/>
    </source>
</evidence>
<sequence>MFINSLRKSPFSCSPGLILLGAFTLLSVPVYGQQIQQAERQVQQVPFLQFNFDEQGGETARNSGRGGSKYDARINGGTVEWGPGLQQGAARLSNKGHFKLPDGVLAHVKDFTLSVWVYLNEQSDNQTVCTFACGTDRYLILTTQRGNEENGVSLVMTKTQESGNHTDKEERIAYTRQKGKLSANAWHHLAFTLKGSVGTLYVDGVKAEIKTDFTVNPSLLGNTTDNYIGRPTWPDPYLNGGIDDFRLYDYALTDRQGYELASVADGRVVQEDRDGLSLGDLSAVTTDLVLPSSGKSGTTISWSSAQGQYISDSGKLYRPDAGTGNKKATLTATVRKGDVALTKDFVLTVKDIGTEPEDVNVFSMQTGNPTVPAYLADASFYYDDRTKTFYAFGTNDGAGGENVYPAQMWYSKDCKEWKNKVIAFPKSWTDYAGTLCVWAPSIEYNPDTKKYYLMYSIASNTFVGMADDLLGPWEDANGAAPGKMLFKGYDGQFFMDDDRTMYIVTDSWHFKIMKLKFDEAGKIYIDNSDPVFAKSDSNPFIGTYHYTQIEEIKNAFEASFIFKRNNLYYLMWSFNGSENYNVRYAVADKITGPYREINRSMTVPILQRDDANRILGPGHHSMFCYGGRTFIAYHRQHYPFVDSKRQTCIDEVFFNEDGSIRPITPTHKGVTVAPDVPGDHRTNLALGKQTLTSSARVYDDSEFAPRYRTHGISFCYAGNFAVDENYGTHWDPGVGAHKPWLIVDLGSECKVDEIETIFEFTSRTYKYKLEYLSQKEAGSLDAASGSHLWKVFADRSTDGVGQSPVTDTKPGNSPVKARFIRLTILEGVDIPLRADGLDKKNAENALSIFELKVFGEDRSDDLNRIFEAESFHNLYGIALEKNAAENGFIMGQIDNNDYLLYRNVDLGKGAGTFTAKVASGTEGGKIEVYLGSLKGKPIGVLEVGNTGGDQSWEIKSTSLERIARGRQEKLYLLFKGKTGTENLLKLDWFQFTKDRMK</sequence>
<dbReference type="EMBL" id="JGDB01000014">
    <property type="protein sequence ID" value="EXY92684.1"/>
    <property type="molecule type" value="Genomic_DNA"/>
</dbReference>
<dbReference type="InterPro" id="IPR008979">
    <property type="entry name" value="Galactose-bd-like_sf"/>
</dbReference>
<evidence type="ECO:0000259" key="7">
    <source>
        <dbReference type="PROSITE" id="PS50022"/>
    </source>
</evidence>
<keyword evidence="2" id="KW-0732">Signal</keyword>
<dbReference type="PANTHER" id="PTHR42812">
    <property type="entry name" value="BETA-XYLOSIDASE"/>
    <property type="match status" value="1"/>
</dbReference>
<dbReference type="SMART" id="SM00560">
    <property type="entry name" value="LamGL"/>
    <property type="match status" value="1"/>
</dbReference>
<name>A0A015W2Z8_BACFG</name>
<dbReference type="PROSITE" id="PS50022">
    <property type="entry name" value="FA58C_3"/>
    <property type="match status" value="1"/>
</dbReference>
<keyword evidence="3" id="KW-0378">Hydrolase</keyword>
<dbReference type="InterPro" id="IPR006584">
    <property type="entry name" value="Cellulose-bd_IV"/>
</dbReference>
<dbReference type="PATRIC" id="fig|1339316.3.peg.610"/>
<proteinExistence type="inferred from homology"/>
<dbReference type="Pfam" id="PF03422">
    <property type="entry name" value="CBM_6"/>
    <property type="match status" value="1"/>
</dbReference>
<comment type="caution">
    <text evidence="9">The sequence shown here is derived from an EMBL/GenBank/DDBJ whole genome shotgun (WGS) entry which is preliminary data.</text>
</comment>
<dbReference type="InterPro" id="IPR051795">
    <property type="entry name" value="Glycosyl_Hydrlase_43"/>
</dbReference>
<dbReference type="EMBL" id="JGDB01000015">
    <property type="protein sequence ID" value="EXY92603.1"/>
    <property type="molecule type" value="Genomic_DNA"/>
</dbReference>
<gene>
    <name evidence="10" type="ORF">M125_0621</name>
    <name evidence="9" type="ORF">M125_0634</name>
</gene>
<evidence type="ECO:0000256" key="1">
    <source>
        <dbReference type="ARBA" id="ARBA00009865"/>
    </source>
</evidence>
<organism evidence="9 11">
    <name type="scientific">Bacteroides fragilis str. 3998T(B)3</name>
    <dbReference type="NCBI Taxonomy" id="1339316"/>
    <lineage>
        <taxon>Bacteria</taxon>
        <taxon>Pseudomonadati</taxon>
        <taxon>Bacteroidota</taxon>
        <taxon>Bacteroidia</taxon>
        <taxon>Bacteroidales</taxon>
        <taxon>Bacteroidaceae</taxon>
        <taxon>Bacteroides</taxon>
    </lineage>
</organism>
<dbReference type="InterPro" id="IPR005084">
    <property type="entry name" value="CBM6"/>
</dbReference>
<dbReference type="PROSITE" id="PS51175">
    <property type="entry name" value="CBM6"/>
    <property type="match status" value="1"/>
</dbReference>
<accession>A0A015W2Z8</accession>
<dbReference type="GO" id="GO:0030246">
    <property type="term" value="F:carbohydrate binding"/>
    <property type="evidence" value="ECO:0007669"/>
    <property type="project" value="InterPro"/>
</dbReference>
<keyword evidence="5" id="KW-0326">Glycosidase</keyword>
<dbReference type="InterPro" id="IPR013320">
    <property type="entry name" value="ConA-like_dom_sf"/>
</dbReference>
<dbReference type="PANTHER" id="PTHR42812:SF5">
    <property type="entry name" value="ENDO-ARABINASE"/>
    <property type="match status" value="1"/>
</dbReference>
<evidence type="ECO:0000259" key="8">
    <source>
        <dbReference type="PROSITE" id="PS51175"/>
    </source>
</evidence>
<evidence type="ECO:0000256" key="5">
    <source>
        <dbReference type="ARBA" id="ARBA00023295"/>
    </source>
</evidence>
<dbReference type="AlphaFoldDB" id="A0A015W2Z8"/>
<dbReference type="Gene3D" id="2.60.120.260">
    <property type="entry name" value="Galactose-binding domain-like"/>
    <property type="match status" value="2"/>
</dbReference>
<feature type="domain" description="F5/8 type C" evidence="7">
    <location>
        <begin position="679"/>
        <end position="856"/>
    </location>
</feature>
<dbReference type="SUPFAM" id="SSF49899">
    <property type="entry name" value="Concanavalin A-like lectins/glucanases"/>
    <property type="match status" value="1"/>
</dbReference>
<dbReference type="Proteomes" id="UP000020773">
    <property type="component" value="Unassembled WGS sequence"/>
</dbReference>
<evidence type="ECO:0000313" key="10">
    <source>
        <dbReference type="EMBL" id="EXY92684.1"/>
    </source>
</evidence>
<dbReference type="CDD" id="cd18608">
    <property type="entry name" value="GH43_F5-8_typeC-like"/>
    <property type="match status" value="1"/>
</dbReference>
<dbReference type="GO" id="GO:0004553">
    <property type="term" value="F:hydrolase activity, hydrolyzing O-glycosyl compounds"/>
    <property type="evidence" value="ECO:0007669"/>
    <property type="project" value="InterPro"/>
</dbReference>
<dbReference type="GO" id="GO:0005975">
    <property type="term" value="P:carbohydrate metabolic process"/>
    <property type="evidence" value="ECO:0007669"/>
    <property type="project" value="InterPro"/>
</dbReference>
<keyword evidence="4" id="KW-1015">Disulfide bond</keyword>
<evidence type="ECO:0000256" key="2">
    <source>
        <dbReference type="ARBA" id="ARBA00022729"/>
    </source>
</evidence>
<reference evidence="9 11" key="1">
    <citation type="submission" date="2014-02" db="EMBL/GenBank/DDBJ databases">
        <authorList>
            <person name="Sears C."/>
            <person name="Carroll K."/>
            <person name="Sack B.R."/>
            <person name="Qadri F."/>
            <person name="Myers L.L."/>
            <person name="Chung G.-T."/>
            <person name="Escheverria P."/>
            <person name="Fraser C.M."/>
            <person name="Sadzewicz L."/>
            <person name="Shefchek K.A."/>
            <person name="Tallon L."/>
            <person name="Das S.P."/>
            <person name="Daugherty S."/>
            <person name="Mongodin E.F."/>
        </authorList>
    </citation>
    <scope>NUCLEOTIDE SEQUENCE [LARGE SCALE GENOMIC DNA]</scope>
    <source>
        <strain evidence="9">3998T</strain>
        <strain evidence="11">3998T(B)3</strain>
    </source>
</reference>
<evidence type="ECO:0000256" key="4">
    <source>
        <dbReference type="ARBA" id="ARBA00023157"/>
    </source>
</evidence>
<comment type="similarity">
    <text evidence="1">Belongs to the glycosyl hydrolase 43 family.</text>
</comment>
<evidence type="ECO:0000256" key="6">
    <source>
        <dbReference type="PIRSR" id="PIRSR606710-2"/>
    </source>
</evidence>
<feature type="site" description="Important for catalytic activity, responsible for pKa modulation of the active site Glu and correct orientation of both the proton donor and substrate" evidence="6">
    <location>
        <position position="490"/>
    </location>
</feature>
<dbReference type="RefSeq" id="WP_042970803.1">
    <property type="nucleotide sequence ID" value="NZ_JGDB01000014.1"/>
</dbReference>
<feature type="domain" description="CBM6" evidence="8">
    <location>
        <begin position="864"/>
        <end position="992"/>
    </location>
</feature>
<dbReference type="Pfam" id="PF00754">
    <property type="entry name" value="F5_F8_type_C"/>
    <property type="match status" value="1"/>
</dbReference>
<dbReference type="InterPro" id="IPR000421">
    <property type="entry name" value="FA58C"/>
</dbReference>
<protein>
    <submittedName>
        <fullName evidence="9">Carbohydrate binding module family protein</fullName>
    </submittedName>
</protein>
<dbReference type="SMART" id="SM00606">
    <property type="entry name" value="CBD_IV"/>
    <property type="match status" value="1"/>
</dbReference>
<dbReference type="InterPro" id="IPR006558">
    <property type="entry name" value="LamG-like"/>
</dbReference>
<dbReference type="SUPFAM" id="SSF49785">
    <property type="entry name" value="Galactose-binding domain-like"/>
    <property type="match status" value="2"/>
</dbReference>
<dbReference type="InterPro" id="IPR023296">
    <property type="entry name" value="Glyco_hydro_beta-prop_sf"/>
</dbReference>
<dbReference type="CDD" id="cd04084">
    <property type="entry name" value="CBM6_xylanase-like"/>
    <property type="match status" value="1"/>
</dbReference>
<dbReference type="Pfam" id="PF20578">
    <property type="entry name" value="aBig_2"/>
    <property type="match status" value="1"/>
</dbReference>
<evidence type="ECO:0000313" key="9">
    <source>
        <dbReference type="EMBL" id="EXY92603.1"/>
    </source>
</evidence>
<dbReference type="Gene3D" id="2.115.10.20">
    <property type="entry name" value="Glycosyl hydrolase domain, family 43"/>
    <property type="match status" value="1"/>
</dbReference>
<dbReference type="SUPFAM" id="SSF75005">
    <property type="entry name" value="Arabinanase/levansucrase/invertase"/>
    <property type="match status" value="1"/>
</dbReference>
<evidence type="ECO:0000313" key="11">
    <source>
        <dbReference type="Proteomes" id="UP000020773"/>
    </source>
</evidence>
<dbReference type="Gene3D" id="2.60.120.200">
    <property type="match status" value="1"/>
</dbReference>
<dbReference type="Pfam" id="PF04616">
    <property type="entry name" value="Glyco_hydro_43"/>
    <property type="match status" value="1"/>
</dbReference>
<dbReference type="InterPro" id="IPR006710">
    <property type="entry name" value="Glyco_hydro_43"/>
</dbReference>